<dbReference type="AlphaFoldDB" id="A0A9D1G823"/>
<evidence type="ECO:0000313" key="1">
    <source>
        <dbReference type="EMBL" id="HIT17120.1"/>
    </source>
</evidence>
<accession>A0A9D1G823</accession>
<comment type="caution">
    <text evidence="1">The sequence shown here is derived from an EMBL/GenBank/DDBJ whole genome shotgun (WGS) entry which is preliminary data.</text>
</comment>
<reference evidence="1" key="2">
    <citation type="journal article" date="2021" name="PeerJ">
        <title>Extensive microbial diversity within the chicken gut microbiome revealed by metagenomics and culture.</title>
        <authorList>
            <person name="Gilroy R."/>
            <person name="Ravi A."/>
            <person name="Getino M."/>
            <person name="Pursley I."/>
            <person name="Horton D.L."/>
            <person name="Alikhan N.F."/>
            <person name="Baker D."/>
            <person name="Gharbi K."/>
            <person name="Hall N."/>
            <person name="Watson M."/>
            <person name="Adriaenssens E.M."/>
            <person name="Foster-Nyarko E."/>
            <person name="Jarju S."/>
            <person name="Secka A."/>
            <person name="Antonio M."/>
            <person name="Oren A."/>
            <person name="Chaudhuri R.R."/>
            <person name="La Ragione R."/>
            <person name="Hildebrand F."/>
            <person name="Pallen M.J."/>
        </authorList>
    </citation>
    <scope>NUCLEOTIDE SEQUENCE</scope>
    <source>
        <strain evidence="1">14508</strain>
    </source>
</reference>
<gene>
    <name evidence="1" type="ORF">IAD04_01910</name>
</gene>
<name>A0A9D1G823_9FIRM</name>
<dbReference type="Proteomes" id="UP000886893">
    <property type="component" value="Unassembled WGS sequence"/>
</dbReference>
<sequence length="166" mass="19632">MKRTEAEELYGKQVIATQLIDLTNSVADEALNILRDFYPQGITGEVLDLLDKEENMEIFYDKIFDAVQECFTLPQIKILNQSNPDSGNYHLMYKRLHEHFKEKIAEAGIEEPPILLQADYDELYDVLFREMENCTPEPRNKNPNMWREIPKSREIDYKKIQERFKA</sequence>
<proteinExistence type="predicted"/>
<organism evidence="1 2">
    <name type="scientific">Candidatus Caccosoma faecigallinarum</name>
    <dbReference type="NCBI Taxonomy" id="2840720"/>
    <lineage>
        <taxon>Bacteria</taxon>
        <taxon>Bacillati</taxon>
        <taxon>Bacillota</taxon>
        <taxon>Bacillota incertae sedis</taxon>
        <taxon>Candidatus Caccosoma</taxon>
    </lineage>
</organism>
<reference evidence="1" key="1">
    <citation type="submission" date="2020-10" db="EMBL/GenBank/DDBJ databases">
        <authorList>
            <person name="Gilroy R."/>
        </authorList>
    </citation>
    <scope>NUCLEOTIDE SEQUENCE</scope>
    <source>
        <strain evidence="1">14508</strain>
    </source>
</reference>
<evidence type="ECO:0000313" key="2">
    <source>
        <dbReference type="Proteomes" id="UP000886893"/>
    </source>
</evidence>
<protein>
    <submittedName>
        <fullName evidence="1">Uncharacterized protein</fullName>
    </submittedName>
</protein>
<dbReference type="EMBL" id="DVKI01000058">
    <property type="protein sequence ID" value="HIT17120.1"/>
    <property type="molecule type" value="Genomic_DNA"/>
</dbReference>